<dbReference type="HAMAP" id="MF_00185">
    <property type="entry name" value="IPP_trans"/>
    <property type="match status" value="1"/>
</dbReference>
<gene>
    <name evidence="10" type="primary">miaA</name>
    <name evidence="14" type="ORF">C426_2057</name>
</gene>
<keyword evidence="7 10" id="KW-0067">ATP-binding</keyword>
<keyword evidence="5 10" id="KW-0819">tRNA processing</keyword>
<dbReference type="GO" id="GO:0005524">
    <property type="term" value="F:ATP binding"/>
    <property type="evidence" value="ECO:0007669"/>
    <property type="project" value="UniProtKB-UniRule"/>
</dbReference>
<evidence type="ECO:0000256" key="12">
    <source>
        <dbReference type="RuleBase" id="RU003784"/>
    </source>
</evidence>
<evidence type="ECO:0000313" key="15">
    <source>
        <dbReference type="Proteomes" id="UP000006787"/>
    </source>
</evidence>
<comment type="caution">
    <text evidence="14">The sequence shown here is derived from an EMBL/GenBank/DDBJ whole genome shotgun (WGS) entry which is preliminary data.</text>
</comment>
<comment type="caution">
    <text evidence="10">Lacks conserved residue(s) required for the propagation of feature annotation.</text>
</comment>
<evidence type="ECO:0000256" key="4">
    <source>
        <dbReference type="ARBA" id="ARBA00022679"/>
    </source>
</evidence>
<dbReference type="SUPFAM" id="SSF52540">
    <property type="entry name" value="P-loop containing nucleoside triphosphate hydrolases"/>
    <property type="match status" value="2"/>
</dbReference>
<accession>K2PT37</accession>
<evidence type="ECO:0000256" key="3">
    <source>
        <dbReference type="ARBA" id="ARBA00005842"/>
    </source>
</evidence>
<dbReference type="InterPro" id="IPR027417">
    <property type="entry name" value="P-loop_NTPase"/>
</dbReference>
<proteinExistence type="inferred from homology"/>
<evidence type="ECO:0000256" key="1">
    <source>
        <dbReference type="ARBA" id="ARBA00001946"/>
    </source>
</evidence>
<comment type="cofactor">
    <cofactor evidence="1 10">
        <name>Mg(2+)</name>
        <dbReference type="ChEBI" id="CHEBI:18420"/>
    </cofactor>
</comment>
<evidence type="ECO:0000256" key="13">
    <source>
        <dbReference type="RuleBase" id="RU003785"/>
    </source>
</evidence>
<feature type="region of interest" description="Interaction with substrate tRNA" evidence="10">
    <location>
        <begin position="58"/>
        <end position="61"/>
    </location>
</feature>
<evidence type="ECO:0000256" key="6">
    <source>
        <dbReference type="ARBA" id="ARBA00022741"/>
    </source>
</evidence>
<dbReference type="InterPro" id="IPR018022">
    <property type="entry name" value="IPT"/>
</dbReference>
<evidence type="ECO:0000313" key="14">
    <source>
        <dbReference type="EMBL" id="EKF50621.1"/>
    </source>
</evidence>
<dbReference type="InterPro" id="IPR039657">
    <property type="entry name" value="Dimethylallyltransferase"/>
</dbReference>
<dbReference type="PANTHER" id="PTHR11088:SF60">
    <property type="entry name" value="TRNA DIMETHYLALLYLTRANSFERASE"/>
    <property type="match status" value="1"/>
</dbReference>
<evidence type="ECO:0000256" key="8">
    <source>
        <dbReference type="ARBA" id="ARBA00022842"/>
    </source>
</evidence>
<comment type="similarity">
    <text evidence="3 10 13">Belongs to the IPP transferase family.</text>
</comment>
<evidence type="ECO:0000256" key="11">
    <source>
        <dbReference type="RuleBase" id="RU003783"/>
    </source>
</evidence>
<evidence type="ECO:0000256" key="9">
    <source>
        <dbReference type="ARBA" id="ARBA00049563"/>
    </source>
</evidence>
<dbReference type="AlphaFoldDB" id="K2PT37"/>
<evidence type="ECO:0000256" key="5">
    <source>
        <dbReference type="ARBA" id="ARBA00022694"/>
    </source>
</evidence>
<dbReference type="GO" id="GO:0006400">
    <property type="term" value="P:tRNA modification"/>
    <property type="evidence" value="ECO:0007669"/>
    <property type="project" value="TreeGrafter"/>
</dbReference>
<sequence>MNKYVHSYWAENIEIEYQKSKYMKKNKVLVVVGPTAVGKTALGIQLAREFDGEVISGDSQQVYRGLDIGTAKASREEQAAAVHHLIDVREVTDNYSAFDFVQEAKQAIEKLIALGKVPIIVGGTGLYIQSLVEGYHLGGQDNHEEMMVLRKNLEKLSDEELFARIGQEIPELNRRRAIRFLELEAFGTGENSASEYEYCIIGLNTEREKLYKRINQRVEQMVEEGVLEEAQFLFEKHPEVQAAKGIGYKEFFPYFAGESSLDEAVELVKRNSRRYAKRQLTWFRNRMNVDFYDVLTSDYPENAIICAREFLNKEEESER</sequence>
<dbReference type="NCBIfam" id="TIGR00174">
    <property type="entry name" value="miaA"/>
    <property type="match status" value="1"/>
</dbReference>
<dbReference type="EMBL" id="AMQS01000039">
    <property type="protein sequence ID" value="EKF50621.1"/>
    <property type="molecule type" value="Genomic_DNA"/>
</dbReference>
<name>K2PT37_9LACT</name>
<protein>
    <recommendedName>
        <fullName evidence="10">tRNA dimethylallyltransferase</fullName>
        <ecNumber evidence="10">2.5.1.75</ecNumber>
    </recommendedName>
    <alternativeName>
        <fullName evidence="10">Dimethylallyl diphosphate:tRNA dimethylallyltransferase</fullName>
        <shortName evidence="10">DMAPP:tRNA dimethylallyltransferase</shortName>
        <shortName evidence="10">DMATase</shortName>
    </alternativeName>
    <alternativeName>
        <fullName evidence="10">Isopentenyl-diphosphate:tRNA isopentenyltransferase</fullName>
        <shortName evidence="10">IPP transferase</shortName>
        <shortName evidence="10">IPPT</shortName>
        <shortName evidence="10">IPTase</shortName>
    </alternativeName>
</protein>
<feature type="binding site" evidence="10">
    <location>
        <begin position="33"/>
        <end position="40"/>
    </location>
    <ligand>
        <name>ATP</name>
        <dbReference type="ChEBI" id="CHEBI:30616"/>
    </ligand>
</feature>
<comment type="catalytic activity">
    <reaction evidence="9 10 11">
        <text>adenosine(37) in tRNA + dimethylallyl diphosphate = N(6)-dimethylallyladenosine(37) in tRNA + diphosphate</text>
        <dbReference type="Rhea" id="RHEA:26482"/>
        <dbReference type="Rhea" id="RHEA-COMP:10162"/>
        <dbReference type="Rhea" id="RHEA-COMP:10375"/>
        <dbReference type="ChEBI" id="CHEBI:33019"/>
        <dbReference type="ChEBI" id="CHEBI:57623"/>
        <dbReference type="ChEBI" id="CHEBI:74411"/>
        <dbReference type="ChEBI" id="CHEBI:74415"/>
        <dbReference type="EC" id="2.5.1.75"/>
    </reaction>
</comment>
<keyword evidence="8 10" id="KW-0460">Magnesium</keyword>
<dbReference type="Pfam" id="PF01715">
    <property type="entry name" value="IPPT"/>
    <property type="match status" value="1"/>
</dbReference>
<dbReference type="GO" id="GO:0052381">
    <property type="term" value="F:tRNA dimethylallyltransferase activity"/>
    <property type="evidence" value="ECO:0007669"/>
    <property type="project" value="UniProtKB-UniRule"/>
</dbReference>
<dbReference type="PANTHER" id="PTHR11088">
    <property type="entry name" value="TRNA DIMETHYLALLYLTRANSFERASE"/>
    <property type="match status" value="1"/>
</dbReference>
<dbReference type="eggNOG" id="COG0324">
    <property type="taxonomic scope" value="Bacteria"/>
</dbReference>
<evidence type="ECO:0000256" key="10">
    <source>
        <dbReference type="HAMAP-Rule" id="MF_00185"/>
    </source>
</evidence>
<feature type="site" description="Interaction with substrate tRNA" evidence="10">
    <location>
        <position position="150"/>
    </location>
</feature>
<reference evidence="14 15" key="1">
    <citation type="journal article" date="2012" name="J. Bacteriol.">
        <title>Genome Sequence of the Bacteriocin-Producing Strain Lactococcus garvieae DCC43.</title>
        <authorList>
            <person name="Gabrielsen C."/>
            <person name="Brede D.A."/>
            <person name="Hernandez P.E."/>
            <person name="Nes I.F."/>
            <person name="Diep D.B."/>
        </authorList>
    </citation>
    <scope>NUCLEOTIDE SEQUENCE [LARGE SCALE GENOMIC DNA]</scope>
    <source>
        <strain evidence="14 15">DCC43</strain>
    </source>
</reference>
<comment type="subunit">
    <text evidence="10">Monomer.</text>
</comment>
<dbReference type="Proteomes" id="UP000006787">
    <property type="component" value="Unassembled WGS sequence"/>
</dbReference>
<evidence type="ECO:0000256" key="2">
    <source>
        <dbReference type="ARBA" id="ARBA00003213"/>
    </source>
</evidence>
<feature type="binding site" evidence="10">
    <location>
        <begin position="35"/>
        <end position="40"/>
    </location>
    <ligand>
        <name>substrate</name>
    </ligand>
</feature>
<comment type="function">
    <text evidence="2 10 12">Catalyzes the transfer of a dimethylallyl group onto the adenine at position 37 in tRNAs that read codons beginning with uridine, leading to the formation of N6-(dimethylallyl)adenosine (i(6)A).</text>
</comment>
<feature type="site" description="Interaction with substrate tRNA" evidence="10">
    <location>
        <position position="124"/>
    </location>
</feature>
<keyword evidence="4 10" id="KW-0808">Transferase</keyword>
<dbReference type="PATRIC" id="fig|1231377.3.peg.2038"/>
<dbReference type="Gene3D" id="3.40.50.300">
    <property type="entry name" value="P-loop containing nucleotide triphosphate hydrolases"/>
    <property type="match status" value="1"/>
</dbReference>
<organism evidence="14 15">
    <name type="scientific">Lactococcus garvieae DCC43</name>
    <dbReference type="NCBI Taxonomy" id="1231377"/>
    <lineage>
        <taxon>Bacteria</taxon>
        <taxon>Bacillati</taxon>
        <taxon>Bacillota</taxon>
        <taxon>Bacilli</taxon>
        <taxon>Lactobacillales</taxon>
        <taxon>Streptococcaceae</taxon>
        <taxon>Lactococcus</taxon>
    </lineage>
</organism>
<keyword evidence="6 10" id="KW-0547">Nucleotide-binding</keyword>
<evidence type="ECO:0000256" key="7">
    <source>
        <dbReference type="ARBA" id="ARBA00022840"/>
    </source>
</evidence>
<dbReference type="EC" id="2.5.1.75" evidence="10"/>